<name>A0A0L0NPY2_CANAR</name>
<gene>
    <name evidence="1" type="ORF">QG37_07629</name>
</gene>
<dbReference type="EMBL" id="LGST01000060">
    <property type="protein sequence ID" value="KND96059.1"/>
    <property type="molecule type" value="Genomic_DNA"/>
</dbReference>
<dbReference type="Proteomes" id="UP000037122">
    <property type="component" value="Unassembled WGS sequence"/>
</dbReference>
<dbReference type="VEuPathDB" id="FungiDB:CJJ07_005341"/>
<protein>
    <submittedName>
        <fullName evidence="1">Uncharacterized protein</fullName>
    </submittedName>
</protein>
<evidence type="ECO:0000313" key="2">
    <source>
        <dbReference type="Proteomes" id="UP000037122"/>
    </source>
</evidence>
<dbReference type="VEuPathDB" id="FungiDB:CJI97_004870"/>
<proteinExistence type="predicted"/>
<dbReference type="VEuPathDB" id="FungiDB:QG37_07629"/>
<organism evidence="1 2">
    <name type="scientific">Candidozyma auris</name>
    <name type="common">Yeast</name>
    <name type="synonym">Candida auris</name>
    <dbReference type="NCBI Taxonomy" id="498019"/>
    <lineage>
        <taxon>Eukaryota</taxon>
        <taxon>Fungi</taxon>
        <taxon>Dikarya</taxon>
        <taxon>Ascomycota</taxon>
        <taxon>Saccharomycotina</taxon>
        <taxon>Pichiomycetes</taxon>
        <taxon>Metschnikowiaceae</taxon>
        <taxon>Candidozyma</taxon>
    </lineage>
</organism>
<dbReference type="AlphaFoldDB" id="A0A0L0NPY2"/>
<reference evidence="2" key="1">
    <citation type="journal article" date="2015" name="BMC Genomics">
        <title>Draft genome of a commonly misdiagnosed multidrug resistant pathogen Candida auris.</title>
        <authorList>
            <person name="Chatterjee S."/>
            <person name="Alampalli S.V."/>
            <person name="Nageshan R.K."/>
            <person name="Chettiar S.T."/>
            <person name="Joshi S."/>
            <person name="Tatu U.S."/>
        </authorList>
    </citation>
    <scope>NUCLEOTIDE SEQUENCE [LARGE SCALE GENOMIC DNA]</scope>
    <source>
        <strain evidence="2">6684</strain>
    </source>
</reference>
<evidence type="ECO:0000313" key="1">
    <source>
        <dbReference type="EMBL" id="KND96059.1"/>
    </source>
</evidence>
<sequence length="658" mass="76702">MIFDQFIHIEEYPAGSYNGEDFSWDSFKHILDCKERYVSHTTRTYALKQSTIMVSKIRFCKYGEYPPPYLDELVPRRNSFTEVPIGLDSGMLCYEIIHHLQLCHGLNSTTKMPLVGACVINYKGEKLLTDFEINMSDFSSWSAPNEIYIQAFGVRSSWFDSCHNEVILSSPSKLLHYIGLRIGPVPKLLVLNIHGIKVEMYRVWRDDLEQEVERMILLERECNIDVPVSSTKDTILEHILDDCEIPQVGYTLAFMEYSQFFVLKFTVLVSGQNPLSTFLEVKVARSNSHTELRSSYHEREEHLRFKHQIVHLEKIKRDGFEPHMIASQLLGSFKAKGIDYVSHHTEAFSSSQLVTTKTFIDWYASPKVMKVKDQYSSKYFEDDRENFGRYYDYEKCDVMIIAGEILVQENQNSSSSRLKYMRDYFVRSGDQLYPTELPKLLNVCDYQGEVRFQLELLALLRPVLITLEATFKKTPGVLARDTSRVVMSNMDLSKILLMKLTLPHGWSQGSWFDRCPAEEYFSFRISSLELLEWKFVRTEHVAKWRSIRRSIALRTSHSFPTIQTCWKDFERTRECSKVCYQIPELAYDCQLPSVQPSFISNKEVRTYCLQITVDLTFEKKKLKLTSYVKIDFGEKLRPKKSNLYLFGNTAPDGFLCEI</sequence>
<accession>A0A0L0NPY2</accession>
<comment type="caution">
    <text evidence="1">The sequence shown here is derived from an EMBL/GenBank/DDBJ whole genome shotgun (WGS) entry which is preliminary data.</text>
</comment>
<dbReference type="VEuPathDB" id="FungiDB:B9J08_004582"/>